<keyword evidence="7 11" id="KW-0676">Redox-active center</keyword>
<comment type="miscellaneous">
    <text evidence="11">The active site is a redox-active disulfide bond.</text>
</comment>
<dbReference type="SUPFAM" id="SSF51905">
    <property type="entry name" value="FAD/NAD(P)-binding domain"/>
    <property type="match status" value="1"/>
</dbReference>
<feature type="binding site" evidence="9">
    <location>
        <position position="366"/>
    </location>
    <ligand>
        <name>FAD</name>
        <dbReference type="ChEBI" id="CHEBI:57692"/>
    </ligand>
</feature>
<evidence type="ECO:0000256" key="1">
    <source>
        <dbReference type="ARBA" id="ARBA00007532"/>
    </source>
</evidence>
<evidence type="ECO:0000256" key="2">
    <source>
        <dbReference type="ARBA" id="ARBA00022630"/>
    </source>
</evidence>
<feature type="disulfide bond" description="Redox-active" evidence="10">
    <location>
        <begin position="94"/>
        <end position="99"/>
    </location>
</feature>
<dbReference type="Gene3D" id="3.30.390.30">
    <property type="match status" value="1"/>
</dbReference>
<organism evidence="14">
    <name type="scientific">Stygiella incarcerata</name>
    <dbReference type="NCBI Taxonomy" id="1712417"/>
    <lineage>
        <taxon>Eukaryota</taxon>
        <taxon>Discoba</taxon>
        <taxon>Jakobida</taxon>
        <taxon>Andalucina</taxon>
        <taxon>Stygiellidae</taxon>
        <taxon>Stygiella</taxon>
    </lineage>
</organism>
<feature type="binding site" evidence="9">
    <location>
        <begin position="196"/>
        <end position="198"/>
    </location>
    <ligand>
        <name>FAD</name>
        <dbReference type="ChEBI" id="CHEBI:57692"/>
    </ligand>
</feature>
<dbReference type="InterPro" id="IPR006258">
    <property type="entry name" value="Lipoamide_DH"/>
</dbReference>
<name>A0A192ZJB4_9EUKA</name>
<feature type="binding site" evidence="9">
    <location>
        <begin position="372"/>
        <end position="375"/>
    </location>
    <ligand>
        <name>FAD</name>
        <dbReference type="ChEBI" id="CHEBI:57692"/>
    </ligand>
</feature>
<sequence length="519" mass="55363">MLCRLVSGLGAAMSPPLRAMSSMPSMSLFQRMAQKGLRFFSSSAASSSKSADTAMDDLIVIGGGPGGYVASIKAAQLGLKVSCIEKRGSLGGTCLNVGCIPSKALLHSSHLYEMAQKGMKKYGITAGNVSFDLSQVMKQKEGAVTSLTKGIEHLFKKNNVNYVKGSAKFVGPKEVEVVGLDGSVTRHHAKNIIIATGSHPIVLSGVTIDEEKVVSSAGALSLPKVPKKMIVIGAGVIGLELGSVWRRFGSQVTFVEFVDKAGFFLDDEIGAQYTKLLQRQGLKFNLGTKVVGVDTSGPAVKVETENVKTGKRETLEADVVLMSVGRRANVDGLGAAEVGIEMNHYQKIIVNDHWETNLKGVYAIGDVIAGPMLAHKAEEEGIACVEHIVGKTGHVNYDCIPGVIYTHPEVAWVGKTEQQLKQEGVDYKVGKFLMQANSRARAILEADGMVKVLTDAKTDRILGMHILGGDASEQIAECVLAMEYDASSEDVARTCHAHPTLSEAVKEACLAAHFKPIHM</sequence>
<keyword evidence="9" id="KW-0547">Nucleotide-binding</keyword>
<evidence type="ECO:0000259" key="13">
    <source>
        <dbReference type="Pfam" id="PF07992"/>
    </source>
</evidence>
<dbReference type="FunFam" id="3.30.390.30:FF:000001">
    <property type="entry name" value="Dihydrolipoyl dehydrogenase"/>
    <property type="match status" value="1"/>
</dbReference>
<dbReference type="SUPFAM" id="SSF55424">
    <property type="entry name" value="FAD/NAD-linked reductases, dimerisation (C-terminal) domain"/>
    <property type="match status" value="1"/>
</dbReference>
<feature type="domain" description="Pyridine nucleotide-disulphide oxidoreductase dimerisation" evidence="12">
    <location>
        <begin position="400"/>
        <end position="508"/>
    </location>
</feature>
<feature type="binding site" evidence="9">
    <location>
        <begin position="233"/>
        <end position="240"/>
    </location>
    <ligand>
        <name>NAD(+)</name>
        <dbReference type="ChEBI" id="CHEBI:57540"/>
    </ligand>
</feature>
<evidence type="ECO:0000313" key="14">
    <source>
        <dbReference type="EMBL" id="ANM86801.1"/>
    </source>
</evidence>
<dbReference type="InterPro" id="IPR004099">
    <property type="entry name" value="Pyr_nucl-diS_OxRdtase_dimer"/>
</dbReference>
<dbReference type="InterPro" id="IPR036188">
    <property type="entry name" value="FAD/NAD-bd_sf"/>
</dbReference>
<dbReference type="PIRSF" id="PIRSF000350">
    <property type="entry name" value="Mercury_reductase_MerA"/>
    <property type="match status" value="1"/>
</dbReference>
<dbReference type="EMBL" id="KT984581">
    <property type="protein sequence ID" value="ANM86801.1"/>
    <property type="molecule type" value="mRNA"/>
</dbReference>
<feature type="binding site" evidence="9">
    <location>
        <position position="325"/>
    </location>
    <ligand>
        <name>NAD(+)</name>
        <dbReference type="ChEBI" id="CHEBI:57540"/>
    </ligand>
</feature>
<dbReference type="GO" id="GO:0045252">
    <property type="term" value="C:oxoglutarate dehydrogenase complex"/>
    <property type="evidence" value="ECO:0007669"/>
    <property type="project" value="TreeGrafter"/>
</dbReference>
<dbReference type="Pfam" id="PF02852">
    <property type="entry name" value="Pyr_redox_dim"/>
    <property type="match status" value="1"/>
</dbReference>
<dbReference type="PROSITE" id="PS00076">
    <property type="entry name" value="PYRIDINE_REDOX_1"/>
    <property type="match status" value="1"/>
</dbReference>
<feature type="domain" description="FAD/NAD(P)-binding" evidence="13">
    <location>
        <begin position="57"/>
        <end position="381"/>
    </location>
</feature>
<dbReference type="EC" id="1.8.1.4" evidence="11"/>
<evidence type="ECO:0000256" key="7">
    <source>
        <dbReference type="ARBA" id="ARBA00023284"/>
    </source>
</evidence>
<evidence type="ECO:0000256" key="9">
    <source>
        <dbReference type="PIRSR" id="PIRSR000350-3"/>
    </source>
</evidence>
<comment type="similarity">
    <text evidence="1 11">Belongs to the class-I pyridine nucleotide-disulfide oxidoreductase family.</text>
</comment>
<evidence type="ECO:0000256" key="8">
    <source>
        <dbReference type="PIRSR" id="PIRSR000350-2"/>
    </source>
</evidence>
<dbReference type="AlphaFoldDB" id="A0A192ZJB4"/>
<keyword evidence="3 9" id="KW-0274">FAD</keyword>
<dbReference type="PANTHER" id="PTHR22912:SF151">
    <property type="entry name" value="DIHYDROLIPOYL DEHYDROGENASE, MITOCHONDRIAL"/>
    <property type="match status" value="1"/>
</dbReference>
<dbReference type="InterPro" id="IPR012999">
    <property type="entry name" value="Pyr_OxRdtase_I_AS"/>
</dbReference>
<evidence type="ECO:0000256" key="4">
    <source>
        <dbReference type="ARBA" id="ARBA00023002"/>
    </source>
</evidence>
<dbReference type="GO" id="GO:0050660">
    <property type="term" value="F:flavin adenine dinucleotide binding"/>
    <property type="evidence" value="ECO:0007669"/>
    <property type="project" value="InterPro"/>
</dbReference>
<gene>
    <name evidence="14" type="primary">GCSL</name>
</gene>
<proteinExistence type="evidence at transcript level"/>
<evidence type="ECO:0000256" key="5">
    <source>
        <dbReference type="ARBA" id="ARBA00023027"/>
    </source>
</evidence>
<comment type="cofactor">
    <cofactor evidence="9 11">
        <name>FAD</name>
        <dbReference type="ChEBI" id="CHEBI:57692"/>
    </cofactor>
    <text evidence="9 11">Binds 1 FAD per subunit.</text>
</comment>
<dbReference type="InterPro" id="IPR023753">
    <property type="entry name" value="FAD/NAD-binding_dom"/>
</dbReference>
<feature type="binding site" evidence="9">
    <location>
        <position position="103"/>
    </location>
    <ligand>
        <name>FAD</name>
        <dbReference type="ChEBI" id="CHEBI:57692"/>
    </ligand>
</feature>
<dbReference type="InterPro" id="IPR050151">
    <property type="entry name" value="Class-I_Pyr_Nuc-Dis_Oxidored"/>
</dbReference>
<accession>A0A192ZJB4</accession>
<dbReference type="PRINTS" id="PR00368">
    <property type="entry name" value="FADPNR"/>
</dbReference>
<dbReference type="GO" id="GO:0004148">
    <property type="term" value="F:dihydrolipoyl dehydrogenase (NADH) activity"/>
    <property type="evidence" value="ECO:0007669"/>
    <property type="project" value="UniProtKB-EC"/>
</dbReference>
<dbReference type="Gene3D" id="3.50.50.60">
    <property type="entry name" value="FAD/NAD(P)-binding domain"/>
    <property type="match status" value="2"/>
</dbReference>
<dbReference type="GO" id="GO:0005739">
    <property type="term" value="C:mitochondrion"/>
    <property type="evidence" value="ECO:0007669"/>
    <property type="project" value="TreeGrafter"/>
</dbReference>
<feature type="binding site" evidence="9">
    <location>
        <position position="256"/>
    </location>
    <ligand>
        <name>NAD(+)</name>
        <dbReference type="ChEBI" id="CHEBI:57540"/>
    </ligand>
</feature>
<dbReference type="GO" id="GO:0006103">
    <property type="term" value="P:2-oxoglutarate metabolic process"/>
    <property type="evidence" value="ECO:0007669"/>
    <property type="project" value="TreeGrafter"/>
</dbReference>
<dbReference type="PRINTS" id="PR00411">
    <property type="entry name" value="PNDRDTASEI"/>
</dbReference>
<evidence type="ECO:0000256" key="11">
    <source>
        <dbReference type="RuleBase" id="RU003692"/>
    </source>
</evidence>
<dbReference type="FunFam" id="3.50.50.60:FF:000001">
    <property type="entry name" value="Dihydrolipoyl dehydrogenase, mitochondrial"/>
    <property type="match status" value="1"/>
</dbReference>
<keyword evidence="5 9" id="KW-0520">NAD</keyword>
<comment type="catalytic activity">
    <reaction evidence="11">
        <text>N(6)-[(R)-dihydrolipoyl]-L-lysyl-[protein] + NAD(+) = N(6)-[(R)-lipoyl]-L-lysyl-[protein] + NADH + H(+)</text>
        <dbReference type="Rhea" id="RHEA:15045"/>
        <dbReference type="Rhea" id="RHEA-COMP:10474"/>
        <dbReference type="Rhea" id="RHEA-COMP:10475"/>
        <dbReference type="ChEBI" id="CHEBI:15378"/>
        <dbReference type="ChEBI" id="CHEBI:57540"/>
        <dbReference type="ChEBI" id="CHEBI:57945"/>
        <dbReference type="ChEBI" id="CHEBI:83099"/>
        <dbReference type="ChEBI" id="CHEBI:83100"/>
        <dbReference type="EC" id="1.8.1.4"/>
    </reaction>
</comment>
<feature type="active site" description="Proton acceptor" evidence="8">
    <location>
        <position position="498"/>
    </location>
</feature>
<evidence type="ECO:0000256" key="10">
    <source>
        <dbReference type="PIRSR" id="PIRSR000350-4"/>
    </source>
</evidence>
<evidence type="ECO:0000256" key="3">
    <source>
        <dbReference type="ARBA" id="ARBA00022827"/>
    </source>
</evidence>
<dbReference type="Pfam" id="PF07992">
    <property type="entry name" value="Pyr_redox_2"/>
    <property type="match status" value="1"/>
</dbReference>
<dbReference type="InterPro" id="IPR016156">
    <property type="entry name" value="FAD/NAD-linked_Rdtase_dimer_sf"/>
</dbReference>
<evidence type="ECO:0000259" key="12">
    <source>
        <dbReference type="Pfam" id="PF02852"/>
    </source>
</evidence>
<evidence type="ECO:0000256" key="6">
    <source>
        <dbReference type="ARBA" id="ARBA00023157"/>
    </source>
</evidence>
<reference evidence="14" key="1">
    <citation type="journal article" date="2016" name="Mol. Biol. Evol.">
        <title>Novel hydrogenosomes in the microaerophilic jakobid Stygiella incarcerata.</title>
        <authorList>
            <person name="Leger M.M."/>
            <person name="Eme L."/>
            <person name="Hug L.A."/>
            <person name="Roger A.J."/>
        </authorList>
    </citation>
    <scope>NUCLEOTIDE SEQUENCE</scope>
</reference>
<dbReference type="NCBIfam" id="TIGR01350">
    <property type="entry name" value="lipoamide_DH"/>
    <property type="match status" value="1"/>
</dbReference>
<keyword evidence="6" id="KW-1015">Disulfide bond</keyword>
<protein>
    <recommendedName>
        <fullName evidence="11">Dihydrolipoyl dehydrogenase</fullName>
        <ecNumber evidence="11">1.8.1.4</ecNumber>
    </recommendedName>
</protein>
<keyword evidence="2 11" id="KW-0285">Flavoprotein</keyword>
<dbReference type="InterPro" id="IPR001100">
    <property type="entry name" value="Pyr_nuc-diS_OxRdtase"/>
</dbReference>
<keyword evidence="4 11" id="KW-0560">Oxidoreductase</keyword>
<dbReference type="PANTHER" id="PTHR22912">
    <property type="entry name" value="DISULFIDE OXIDOREDUCTASE"/>
    <property type="match status" value="1"/>
</dbReference>